<evidence type="ECO:0000313" key="3">
    <source>
        <dbReference type="EMBL" id="CAE6479483.1"/>
    </source>
</evidence>
<evidence type="ECO:0000256" key="1">
    <source>
        <dbReference type="SAM" id="MobiDB-lite"/>
    </source>
</evidence>
<dbReference type="InterPro" id="IPR011009">
    <property type="entry name" value="Kinase-like_dom_sf"/>
</dbReference>
<dbReference type="InterPro" id="IPR001245">
    <property type="entry name" value="Ser-Thr/Tyr_kinase_cat_dom"/>
</dbReference>
<dbReference type="GO" id="GO:0004674">
    <property type="term" value="F:protein serine/threonine kinase activity"/>
    <property type="evidence" value="ECO:0007669"/>
    <property type="project" value="TreeGrafter"/>
</dbReference>
<dbReference type="InterPro" id="IPR051681">
    <property type="entry name" value="Ser/Thr_Kinases-Pseudokinases"/>
</dbReference>
<dbReference type="InterPro" id="IPR011047">
    <property type="entry name" value="Quinoprotein_ADH-like_sf"/>
</dbReference>
<dbReference type="InterPro" id="IPR000719">
    <property type="entry name" value="Prot_kinase_dom"/>
</dbReference>
<dbReference type="PANTHER" id="PTHR44329:SF214">
    <property type="entry name" value="PROTEIN KINASE DOMAIN-CONTAINING PROTEIN"/>
    <property type="match status" value="1"/>
</dbReference>
<organism evidence="3 4">
    <name type="scientific">Rhizoctonia solani</name>
    <dbReference type="NCBI Taxonomy" id="456999"/>
    <lineage>
        <taxon>Eukaryota</taxon>
        <taxon>Fungi</taxon>
        <taxon>Dikarya</taxon>
        <taxon>Basidiomycota</taxon>
        <taxon>Agaricomycotina</taxon>
        <taxon>Agaricomycetes</taxon>
        <taxon>Cantharellales</taxon>
        <taxon>Ceratobasidiaceae</taxon>
        <taxon>Rhizoctonia</taxon>
    </lineage>
</organism>
<evidence type="ECO:0000259" key="2">
    <source>
        <dbReference type="PROSITE" id="PS50011"/>
    </source>
</evidence>
<dbReference type="PROSITE" id="PS00108">
    <property type="entry name" value="PROTEIN_KINASE_ST"/>
    <property type="match status" value="1"/>
</dbReference>
<dbReference type="GO" id="GO:0005524">
    <property type="term" value="F:ATP binding"/>
    <property type="evidence" value="ECO:0007669"/>
    <property type="project" value="InterPro"/>
</dbReference>
<dbReference type="SMART" id="SM00220">
    <property type="entry name" value="S_TKc"/>
    <property type="match status" value="1"/>
</dbReference>
<dbReference type="EMBL" id="CAJMWW010000649">
    <property type="protein sequence ID" value="CAE6479483.1"/>
    <property type="molecule type" value="Genomic_DNA"/>
</dbReference>
<dbReference type="SUPFAM" id="SSF56112">
    <property type="entry name" value="Protein kinase-like (PK-like)"/>
    <property type="match status" value="1"/>
</dbReference>
<dbReference type="AlphaFoldDB" id="A0A8H3CCH9"/>
<protein>
    <recommendedName>
        <fullName evidence="2">Protein kinase domain-containing protein</fullName>
    </recommendedName>
</protein>
<evidence type="ECO:0000313" key="4">
    <source>
        <dbReference type="Proteomes" id="UP000663841"/>
    </source>
</evidence>
<proteinExistence type="predicted"/>
<feature type="domain" description="Protein kinase" evidence="2">
    <location>
        <begin position="950"/>
        <end position="1130"/>
    </location>
</feature>
<accession>A0A8H3CCH9</accession>
<sequence>MQQTRFRTKRNQLRRHDFEAKVVSQLASPSPAPLRAKLDEYFRDSYNDNDPCGGPSSSDVQESTPAGIVLADPQPVYTLHPSSQQHIETPPLWVQYPLTKPRRKHIPAGRKRIQLTSPFSLLVDYNVPFEADHSAVPLFQLEPNSSNIKNKQLQENIHPLYSIHEEISESSPCIDNWSRDSPIVLDEPIAPMGAGPLRAFDMMVYDTSKVLKLIQFDISNPIEKDTPGIIIESLVSLECDAGDPFSNMLATSHFLAYARAPRPLEQDTGPIYLESFLGGFHTWLTLPSVFGRNTSIADMASKGDYLAVTTSGGGALVWEIPKPTGQVQFLPIIRLQILPETPGLKKVKWHSIGTVGFASSNQVYLLDLHEVQVTFGGLPVVLDKLKYVARVFEVLPPVISFGFDYRSDSVAILSFGGSISFFVIHGHYRIWKATIQGPGQPYSLDIYDWGMLVGWKQGSVFQLFTPFSTNIISTFQFTDSTDLVAKTNAESHTCLCYDSQIRVLWVAHSARSSILAVHIPVEADNPRPESIHMNAYQVFEQIVEIPTPTPITGISLAASADGLAVVNVYVTNASGVDRIIFNQDALESSHIMRNLTVGTLLEERSQTEVPNSSYPATRLDYLGHQIGATPPEVNQPKISTLHSVRVNWDGKEDIIAKPVSSHAQKWFHYLHPYRKRPENIVEFDVSYEHDSIKAKADCITITPLAQLTANSIGNQFPELLAFDHGHVPGPIFTVNAFLAYGMANGRIGLVFRHNGAQAILKLPAVYGRSASAVDLTIINNYLACITDSGGAIVWNIPNTYSQRSGASHAPLLQIQPSGLRKAKWRHEGSLALMSDSEVCLLDILQLQATFEGLYVPWKNLLQFIQRYSVPSFIVNFTFDTKNTTLATISIDSVISLWSMETPQIIWQGRIPGKGEPSSIILMDNGSTDEMFKCLIFHGCPNLTESMDPDAYSKGFVIAGGFGDIWKGKLCDGTTVAIKVWRFRTLNEDVGKDIKRAMREIYNWSKLDHDNIHKLLGVVVFDGRLGMVSKWMEKGNLQHYLQKNPLTDRYPLCIQVARGVEYLHKKNMIHGDLKAINILVSSDHGLKLTDFDHSIMSECTLQFSETTRMGGGTLRWMVDIKFHILVYVHTH</sequence>
<dbReference type="InterPro" id="IPR008271">
    <property type="entry name" value="Ser/Thr_kinase_AS"/>
</dbReference>
<dbReference type="SUPFAM" id="SSF50998">
    <property type="entry name" value="Quinoprotein alcohol dehydrogenase-like"/>
    <property type="match status" value="1"/>
</dbReference>
<dbReference type="Gene3D" id="1.10.510.10">
    <property type="entry name" value="Transferase(Phosphotransferase) domain 1"/>
    <property type="match status" value="1"/>
</dbReference>
<name>A0A8H3CCH9_9AGAM</name>
<dbReference type="OrthoDB" id="413077at2759"/>
<dbReference type="Proteomes" id="UP000663841">
    <property type="component" value="Unassembled WGS sequence"/>
</dbReference>
<dbReference type="PANTHER" id="PTHR44329">
    <property type="entry name" value="SERINE/THREONINE-PROTEIN KINASE TNNI3K-RELATED"/>
    <property type="match status" value="1"/>
</dbReference>
<dbReference type="Pfam" id="PF07714">
    <property type="entry name" value="PK_Tyr_Ser-Thr"/>
    <property type="match status" value="1"/>
</dbReference>
<gene>
    <name evidence="3" type="ORF">RDB_LOCUS202641</name>
</gene>
<dbReference type="PROSITE" id="PS50011">
    <property type="entry name" value="PROTEIN_KINASE_DOM"/>
    <property type="match status" value="1"/>
</dbReference>
<reference evidence="3" key="1">
    <citation type="submission" date="2021-01" db="EMBL/GenBank/DDBJ databases">
        <authorList>
            <person name="Kaushik A."/>
        </authorList>
    </citation>
    <scope>NUCLEOTIDE SEQUENCE</scope>
    <source>
        <strain evidence="3">AG3-T5</strain>
    </source>
</reference>
<feature type="region of interest" description="Disordered" evidence="1">
    <location>
        <begin position="43"/>
        <end position="63"/>
    </location>
</feature>
<comment type="caution">
    <text evidence="3">The sequence shown here is derived from an EMBL/GenBank/DDBJ whole genome shotgun (WGS) entry which is preliminary data.</text>
</comment>